<evidence type="ECO:0000256" key="1">
    <source>
        <dbReference type="ARBA" id="ARBA00022801"/>
    </source>
</evidence>
<dbReference type="NCBIfam" id="TIGR00502">
    <property type="entry name" value="nagB"/>
    <property type="match status" value="1"/>
</dbReference>
<comment type="subunit">
    <text evidence="2">Homohexamer.</text>
</comment>
<feature type="active site" description="Proton acceptor; for enolization step" evidence="2">
    <location>
        <position position="66"/>
    </location>
</feature>
<comment type="activity regulation">
    <text evidence="2">Allosterically activated by N-acetylglucosamine 6-phosphate (GlcNAc6P).</text>
</comment>
<evidence type="ECO:0000256" key="2">
    <source>
        <dbReference type="HAMAP-Rule" id="MF_01241"/>
    </source>
</evidence>
<comment type="catalytic activity">
    <reaction evidence="2">
        <text>alpha-D-glucosamine 6-phosphate + H2O = beta-D-fructose 6-phosphate + NH4(+)</text>
        <dbReference type="Rhea" id="RHEA:12172"/>
        <dbReference type="ChEBI" id="CHEBI:15377"/>
        <dbReference type="ChEBI" id="CHEBI:28938"/>
        <dbReference type="ChEBI" id="CHEBI:57634"/>
        <dbReference type="ChEBI" id="CHEBI:75989"/>
        <dbReference type="EC" id="3.5.99.6"/>
    </reaction>
</comment>
<dbReference type="Proteomes" id="UP000248090">
    <property type="component" value="Unassembled WGS sequence"/>
</dbReference>
<comment type="function">
    <text evidence="2">Catalyzes the reversible isomerization-deamination of glucosamine 6-phosphate (GlcN6P) to form fructose 6-phosphate (Fru6P) and ammonium ion.</text>
</comment>
<dbReference type="Gene3D" id="3.40.50.1360">
    <property type="match status" value="1"/>
</dbReference>
<dbReference type="CDD" id="cd01399">
    <property type="entry name" value="GlcN6P_deaminase"/>
    <property type="match status" value="1"/>
</dbReference>
<dbReference type="EC" id="3.5.99.6" evidence="2"/>
<name>A0ABX5LQ45_9GAMM</name>
<keyword evidence="2" id="KW-0119">Carbohydrate metabolism</keyword>
<dbReference type="PROSITE" id="PS01161">
    <property type="entry name" value="GLC_GALNAC_ISOMERASE"/>
    <property type="match status" value="1"/>
</dbReference>
<feature type="domain" description="Glucosamine/galactosamine-6-phosphate isomerase" evidence="3">
    <location>
        <begin position="9"/>
        <end position="225"/>
    </location>
</feature>
<feature type="site" description="Part of the allosteric site" evidence="2">
    <location>
        <position position="144"/>
    </location>
</feature>
<dbReference type="SUPFAM" id="SSF100950">
    <property type="entry name" value="NagB/RpiA/CoA transferase-like"/>
    <property type="match status" value="1"/>
</dbReference>
<dbReference type="RefSeq" id="WP_110190002.1">
    <property type="nucleotide sequence ID" value="NZ_CP177354.1"/>
</dbReference>
<keyword evidence="2" id="KW-0021">Allosteric enzyme</keyword>
<comment type="caution">
    <text evidence="2">Lacks conserved residue(s) required for the propagation of feature annotation.</text>
</comment>
<proteinExistence type="inferred from homology"/>
<dbReference type="InterPro" id="IPR018321">
    <property type="entry name" value="Glucosamine6P_isomerase_CS"/>
</dbReference>
<evidence type="ECO:0000259" key="3">
    <source>
        <dbReference type="Pfam" id="PF01182"/>
    </source>
</evidence>
<evidence type="ECO:0000313" key="4">
    <source>
        <dbReference type="EMBL" id="PXF28781.1"/>
    </source>
</evidence>
<feature type="site" description="Part of the allosteric site" evidence="2">
    <location>
        <position position="153"/>
    </location>
</feature>
<feature type="site" description="Part of the allosteric site" evidence="2">
    <location>
        <position position="151"/>
    </location>
</feature>
<comment type="similarity">
    <text evidence="2">Belongs to the glucosamine/galactosamine-6-phosphate isomerase family. NagB subfamily.</text>
</comment>
<dbReference type="PANTHER" id="PTHR11280">
    <property type="entry name" value="GLUCOSAMINE-6-PHOSPHATE ISOMERASE"/>
    <property type="match status" value="1"/>
</dbReference>
<sequence length="257" mass="28287">MRVVIAPSDQIASKAADIVCQQLQRKPDSVLGLATGSTPVALYRELISRYQQQQVSFARAASFNLDEYIGLSSEHPQSYRYFMQQQLFDHIDIAPEQTHVPDGMSEPLSSCQAYEQAIGAAGGIDLQILGIGHNGHIGFNEPGSSLSSHTRIKTLTPTTLEANRRFFRDDEFQPCLAITMGIATILQSRQVLLLASGEAKAEAVQRTVEGPLSAFTPASSLQMHEHAIVLIDEAAASQLQLRDYYLWCEQQHSQLGM</sequence>
<dbReference type="PANTHER" id="PTHR11280:SF5">
    <property type="entry name" value="GLUCOSAMINE-6-PHOSPHATE ISOMERASE"/>
    <property type="match status" value="1"/>
</dbReference>
<reference evidence="4 5" key="1">
    <citation type="submission" date="2015-03" db="EMBL/GenBank/DDBJ databases">
        <authorList>
            <person name="Krishnan R."/>
            <person name="Midha S."/>
            <person name="Patil P.B."/>
            <person name="Rameshkumar N."/>
        </authorList>
    </citation>
    <scope>NUCLEOTIDE SEQUENCE [LARGE SCALE GENOMIC DNA]</scope>
    <source>
        <strain evidence="4 5">L1E11</strain>
    </source>
</reference>
<gene>
    <name evidence="2" type="primary">nagB</name>
    <name evidence="4" type="ORF">WH50_24440</name>
</gene>
<keyword evidence="1 2" id="KW-0378">Hydrolase</keyword>
<protein>
    <recommendedName>
        <fullName evidence="2">Glucosamine-6-phosphate deaminase</fullName>
        <ecNumber evidence="2">3.5.99.6</ecNumber>
    </recommendedName>
    <alternativeName>
        <fullName evidence="2">GlcN6P deaminase</fullName>
        <shortName evidence="2">GNPDA</shortName>
    </alternativeName>
    <alternativeName>
        <fullName evidence="2">Glucosamine-6-phosphate isomerase</fullName>
    </alternativeName>
</protein>
<dbReference type="InterPro" id="IPR004547">
    <property type="entry name" value="Glucosamine6P_isomerase"/>
</dbReference>
<dbReference type="InterPro" id="IPR006148">
    <property type="entry name" value="Glc/Gal-6P_isomerase"/>
</dbReference>
<dbReference type="HAMAP" id="MF_01241">
    <property type="entry name" value="GlcN6P_deamin"/>
    <property type="match status" value="1"/>
</dbReference>
<comment type="caution">
    <text evidence="4">The sequence shown here is derived from an EMBL/GenBank/DDBJ whole genome shotgun (WGS) entry which is preliminary data.</text>
</comment>
<dbReference type="InterPro" id="IPR037171">
    <property type="entry name" value="NagB/RpiA_transferase-like"/>
</dbReference>
<organism evidence="4 5">
    <name type="scientific">Pokkaliibacter plantistimulans</name>
    <dbReference type="NCBI Taxonomy" id="1635171"/>
    <lineage>
        <taxon>Bacteria</taxon>
        <taxon>Pseudomonadati</taxon>
        <taxon>Pseudomonadota</taxon>
        <taxon>Gammaproteobacteria</taxon>
        <taxon>Oceanospirillales</taxon>
        <taxon>Balneatrichaceae</taxon>
        <taxon>Pokkaliibacter</taxon>
    </lineage>
</organism>
<feature type="active site" description="Proton acceptor; for ring-opening step" evidence="2">
    <location>
        <position position="136"/>
    </location>
</feature>
<feature type="active site" description="For ring-opening step" evidence="2">
    <location>
        <position position="141"/>
    </location>
</feature>
<dbReference type="EMBL" id="LAPT01000146">
    <property type="protein sequence ID" value="PXF28781.1"/>
    <property type="molecule type" value="Genomic_DNA"/>
</dbReference>
<accession>A0ABX5LQ45</accession>
<feature type="site" description="Part of the allosteric site" evidence="2">
    <location>
        <position position="154"/>
    </location>
</feature>
<feature type="active site" description="For ring-opening step" evidence="2">
    <location>
        <position position="134"/>
    </location>
</feature>
<evidence type="ECO:0000313" key="5">
    <source>
        <dbReference type="Proteomes" id="UP000248090"/>
    </source>
</evidence>
<comment type="pathway">
    <text evidence="2">Amino-sugar metabolism; N-acetylneuraminate degradation; D-fructose 6-phosphate from N-acetylneuraminate: step 5/5.</text>
</comment>
<keyword evidence="5" id="KW-1185">Reference proteome</keyword>
<dbReference type="Pfam" id="PF01182">
    <property type="entry name" value="Glucosamine_iso"/>
    <property type="match status" value="1"/>
</dbReference>
<dbReference type="NCBIfam" id="NF001684">
    <property type="entry name" value="PRK00443.1-4"/>
    <property type="match status" value="1"/>
</dbReference>